<reference evidence="1 2" key="1">
    <citation type="submission" date="2016-10" db="EMBL/GenBank/DDBJ databases">
        <title>Arsenicibacter rosenii gen. nov., sp. nov., an efficient arsenic-methylating bacterium isolated from an arsenic-contaminated paddy soil.</title>
        <authorList>
            <person name="Huang K."/>
        </authorList>
    </citation>
    <scope>NUCLEOTIDE SEQUENCE [LARGE SCALE GENOMIC DNA]</scope>
    <source>
        <strain evidence="1 2">SM-1</strain>
    </source>
</reference>
<dbReference type="PANTHER" id="PTHR43861:SF1">
    <property type="entry name" value="TRANS-ACONITATE 2-METHYLTRANSFERASE"/>
    <property type="match status" value="1"/>
</dbReference>
<dbReference type="GO" id="GO:0008168">
    <property type="term" value="F:methyltransferase activity"/>
    <property type="evidence" value="ECO:0007669"/>
    <property type="project" value="UniProtKB-KW"/>
</dbReference>
<organism evidence="1 2">
    <name type="scientific">Arsenicibacter rosenii</name>
    <dbReference type="NCBI Taxonomy" id="1750698"/>
    <lineage>
        <taxon>Bacteria</taxon>
        <taxon>Pseudomonadati</taxon>
        <taxon>Bacteroidota</taxon>
        <taxon>Cytophagia</taxon>
        <taxon>Cytophagales</taxon>
        <taxon>Spirosomataceae</taxon>
        <taxon>Arsenicibacter</taxon>
    </lineage>
</organism>
<dbReference type="SUPFAM" id="SSF53335">
    <property type="entry name" value="S-adenosyl-L-methionine-dependent methyltransferases"/>
    <property type="match status" value="1"/>
</dbReference>
<gene>
    <name evidence="1" type="ORF">BLX24_19090</name>
</gene>
<comment type="caution">
    <text evidence="1">The sequence shown here is derived from an EMBL/GenBank/DDBJ whole genome shotgun (WGS) entry which is preliminary data.</text>
</comment>
<accession>A0A1S2VFQ4</accession>
<evidence type="ECO:0000313" key="1">
    <source>
        <dbReference type="EMBL" id="OIN57587.1"/>
    </source>
</evidence>
<dbReference type="Pfam" id="PF13489">
    <property type="entry name" value="Methyltransf_23"/>
    <property type="match status" value="1"/>
</dbReference>
<dbReference type="AlphaFoldDB" id="A0A1S2VFQ4"/>
<dbReference type="Gene3D" id="3.40.50.150">
    <property type="entry name" value="Vaccinia Virus protein VP39"/>
    <property type="match status" value="1"/>
</dbReference>
<dbReference type="EMBL" id="MORL01000011">
    <property type="protein sequence ID" value="OIN57587.1"/>
    <property type="molecule type" value="Genomic_DNA"/>
</dbReference>
<dbReference type="GO" id="GO:0032259">
    <property type="term" value="P:methylation"/>
    <property type="evidence" value="ECO:0007669"/>
    <property type="project" value="UniProtKB-KW"/>
</dbReference>
<proteinExistence type="predicted"/>
<protein>
    <submittedName>
        <fullName evidence="1">SAM-dependent methyltransferase</fullName>
    </submittedName>
</protein>
<dbReference type="InterPro" id="IPR029063">
    <property type="entry name" value="SAM-dependent_MTases_sf"/>
</dbReference>
<name>A0A1S2VFQ4_9BACT</name>
<dbReference type="CDD" id="cd02440">
    <property type="entry name" value="AdoMet_MTases"/>
    <property type="match status" value="1"/>
</dbReference>
<dbReference type="OrthoDB" id="323463at2"/>
<keyword evidence="1" id="KW-0489">Methyltransferase</keyword>
<keyword evidence="2" id="KW-1185">Reference proteome</keyword>
<dbReference type="RefSeq" id="WP_071504794.1">
    <property type="nucleotide sequence ID" value="NZ_MORL01000011.1"/>
</dbReference>
<keyword evidence="1" id="KW-0808">Transferase</keyword>
<evidence type="ECO:0000313" key="2">
    <source>
        <dbReference type="Proteomes" id="UP000181790"/>
    </source>
</evidence>
<dbReference type="Proteomes" id="UP000181790">
    <property type="component" value="Unassembled WGS sequence"/>
</dbReference>
<dbReference type="PANTHER" id="PTHR43861">
    <property type="entry name" value="TRANS-ACONITATE 2-METHYLTRANSFERASE-RELATED"/>
    <property type="match status" value="1"/>
</dbReference>
<sequence>MFEFHKDRIAYFHQQTINAEKYVIPFIEETFALRPGMRVLEVGSGEGGVLKAFTNRGCIGVGVELVAGKVDIARQMMADEIAAGKATFSQKDIYLVDIRQEFGDLFDLIVLKDVIEHIHDQERCLQLLKTFLKPGGAIYFGFPPWQMPFGGHQQVCRNKLLSTLPYYHLLPRPLYAAFLRAFGQEPRDLLEIKDTGISIERFERIVKQTGYRTANRRHYLINPIYEFKFKLKPREQFGLITHIPYLRNFVTTCVYYLIQPV</sequence>